<dbReference type="GO" id="GO:0016491">
    <property type="term" value="F:oxidoreductase activity"/>
    <property type="evidence" value="ECO:0007669"/>
    <property type="project" value="UniProtKB-KW"/>
</dbReference>
<dbReference type="PRINTS" id="PR00368">
    <property type="entry name" value="FADPNR"/>
</dbReference>
<reference evidence="8" key="2">
    <citation type="submission" date="2020-09" db="EMBL/GenBank/DDBJ databases">
        <authorList>
            <person name="Sun Q."/>
            <person name="Zhou Y."/>
        </authorList>
    </citation>
    <scope>NUCLEOTIDE SEQUENCE</scope>
    <source>
        <strain evidence="8">CGMCC 1.16134</strain>
    </source>
</reference>
<dbReference type="InterPro" id="IPR036188">
    <property type="entry name" value="FAD/NAD-bd_sf"/>
</dbReference>
<dbReference type="Pfam" id="PF13686">
    <property type="entry name" value="DrsE_2"/>
    <property type="match status" value="1"/>
</dbReference>
<comment type="similarity">
    <text evidence="2">Belongs to the class-III pyridine nucleotide-disulfide oxidoreductase family.</text>
</comment>
<keyword evidence="5" id="KW-0560">Oxidoreductase</keyword>
<dbReference type="SUPFAM" id="SSF52821">
    <property type="entry name" value="Rhodanese/Cell cycle control phosphatase"/>
    <property type="match status" value="1"/>
</dbReference>
<dbReference type="InterPro" id="IPR036868">
    <property type="entry name" value="TusA-like_sf"/>
</dbReference>
<dbReference type="PROSITE" id="PS01148">
    <property type="entry name" value="UPF0033"/>
    <property type="match status" value="1"/>
</dbReference>
<evidence type="ECO:0000313" key="9">
    <source>
        <dbReference type="Proteomes" id="UP000637643"/>
    </source>
</evidence>
<comment type="caution">
    <text evidence="8">The sequence shown here is derived from an EMBL/GenBank/DDBJ whole genome shotgun (WGS) entry which is preliminary data.</text>
</comment>
<evidence type="ECO:0000256" key="4">
    <source>
        <dbReference type="ARBA" id="ARBA00022827"/>
    </source>
</evidence>
<proteinExistence type="inferred from homology"/>
<dbReference type="Gene3D" id="3.30.110.40">
    <property type="entry name" value="TusA-like domain"/>
    <property type="match status" value="1"/>
</dbReference>
<dbReference type="CDD" id="cd01524">
    <property type="entry name" value="RHOD_Pyr_redox"/>
    <property type="match status" value="1"/>
</dbReference>
<dbReference type="InterPro" id="IPR016156">
    <property type="entry name" value="FAD/NAD-linked_Rdtase_dimer_sf"/>
</dbReference>
<feature type="domain" description="Rhodanese" evidence="7">
    <location>
        <begin position="465"/>
        <end position="552"/>
    </location>
</feature>
<dbReference type="SUPFAM" id="SSF75169">
    <property type="entry name" value="DsrEFH-like"/>
    <property type="match status" value="1"/>
</dbReference>
<dbReference type="InterPro" id="IPR036873">
    <property type="entry name" value="Rhodanese-like_dom_sf"/>
</dbReference>
<evidence type="ECO:0000313" key="8">
    <source>
        <dbReference type="EMBL" id="GGF69732.1"/>
    </source>
</evidence>
<evidence type="ECO:0000256" key="6">
    <source>
        <dbReference type="ARBA" id="ARBA00023284"/>
    </source>
</evidence>
<dbReference type="SUPFAM" id="SSF51905">
    <property type="entry name" value="FAD/NAD(P)-binding domain"/>
    <property type="match status" value="1"/>
</dbReference>
<dbReference type="InterPro" id="IPR001763">
    <property type="entry name" value="Rhodanese-like_dom"/>
</dbReference>
<accession>A0A917C4L4</accession>
<dbReference type="InterPro" id="IPR027396">
    <property type="entry name" value="DsrEFH-like"/>
</dbReference>
<dbReference type="InterPro" id="IPR004099">
    <property type="entry name" value="Pyr_nucl-diS_OxRdtase_dimer"/>
</dbReference>
<evidence type="ECO:0000256" key="2">
    <source>
        <dbReference type="ARBA" id="ARBA00009130"/>
    </source>
</evidence>
<dbReference type="EMBL" id="BMKR01000005">
    <property type="protein sequence ID" value="GGF69732.1"/>
    <property type="molecule type" value="Genomic_DNA"/>
</dbReference>
<dbReference type="Pfam" id="PF07992">
    <property type="entry name" value="Pyr_redox_2"/>
    <property type="match status" value="1"/>
</dbReference>
<organism evidence="8 9">
    <name type="scientific">Paenibacillus albidus</name>
    <dbReference type="NCBI Taxonomy" id="2041023"/>
    <lineage>
        <taxon>Bacteria</taxon>
        <taxon>Bacillati</taxon>
        <taxon>Bacillota</taxon>
        <taxon>Bacilli</taxon>
        <taxon>Bacillales</taxon>
        <taxon>Paenibacillaceae</taxon>
        <taxon>Paenibacillus</taxon>
    </lineage>
</organism>
<dbReference type="InterPro" id="IPR001455">
    <property type="entry name" value="TusA-like"/>
</dbReference>
<dbReference type="Pfam" id="PF01206">
    <property type="entry name" value="TusA"/>
    <property type="match status" value="1"/>
</dbReference>
<dbReference type="Gene3D" id="3.40.1260.10">
    <property type="entry name" value="DsrEFH-like"/>
    <property type="match status" value="1"/>
</dbReference>
<keyword evidence="9" id="KW-1185">Reference proteome</keyword>
<keyword evidence="6" id="KW-0676">Redox-active center</keyword>
<dbReference type="Pfam" id="PF00581">
    <property type="entry name" value="Rhodanese"/>
    <property type="match status" value="1"/>
</dbReference>
<dbReference type="InterPro" id="IPR032836">
    <property type="entry name" value="DsrE2-like"/>
</dbReference>
<gene>
    <name evidence="8" type="ORF">GCM10010912_13640</name>
</gene>
<dbReference type="Pfam" id="PF02852">
    <property type="entry name" value="Pyr_redox_dim"/>
    <property type="match status" value="1"/>
</dbReference>
<dbReference type="SUPFAM" id="SSF55424">
    <property type="entry name" value="FAD/NAD-linked reductases, dimerisation (C-terminal) domain"/>
    <property type="match status" value="1"/>
</dbReference>
<dbReference type="InterPro" id="IPR050260">
    <property type="entry name" value="FAD-bd_OxRdtase"/>
</dbReference>
<evidence type="ECO:0000259" key="7">
    <source>
        <dbReference type="PROSITE" id="PS50206"/>
    </source>
</evidence>
<dbReference type="PROSITE" id="PS50206">
    <property type="entry name" value="RHODANESE_3"/>
    <property type="match status" value="1"/>
</dbReference>
<dbReference type="SUPFAM" id="SSF64307">
    <property type="entry name" value="SirA-like"/>
    <property type="match status" value="1"/>
</dbReference>
<dbReference type="RefSeq" id="WP_189023238.1">
    <property type="nucleotide sequence ID" value="NZ_BMKR01000005.1"/>
</dbReference>
<evidence type="ECO:0000256" key="1">
    <source>
        <dbReference type="ARBA" id="ARBA00001974"/>
    </source>
</evidence>
<sequence>MKRRILIVGGVAGGASAAARLRRLNEQDEITIFERGEFVSFANCGLPYYIGGAIDSRDKLFLQTPQGIKDRFNIEVNVQTEVTEIVREQKLLRFRNRITGEVGERSYDLLILSPGAKPVMPNIPGIAEAKNVFTLRNVPDTDVIKSYVDNKHPQHATIIGAGFIGLEMAENLRERGLAVTLIDRGSQLLGPLDPEMARLVEQQMKLHGVELMLNEAVEAFENEGKLLRLASGNNLRTDMVIMAIGVVPENDLARHSGLELGFRGAVKVSETLQTSDPSIYAVGDAIEVRDYLHGFETMVSLAWGANRQGRLAADHINGRAITHNGALGTAIIKIFDLTAASTGSNEKTLIRLGKPFEAIHIHPNSHAGYYPGSAPLAMKLLFHPVDGTLYGAQVVGADGADKRIDVIATAIRGQLKVQELAELELAYAPPYSSAKDPVNMAGYVASNVIDGLVYNIQWHEVDDFVERGGWVIDVRDEVERLAGFIPGSINIPLAQLRERLAEIPRETQIAVACQVGLRGYIAARLLTQHGYKVRNVDGGFKTYAVMARGSQGYAGKPSDGSGEAARESSMKTTTNVNPADETLILLDACGLQCPGPILKVYETVQSMEAGQKLEITATDFGFAADIEQWSLKTGNSLESLDTAGGQIKAVVRKGLGGQAGLPVAPDAHNREGTTMIVFSGDLDKTIASFIIASGAAAMGKKVTMFFTFWGLNVLRKQQAPRIDKTGMEKMFGMMMPQGTKHLPLSRMNMGGLGPKMIRHAMEQKNVDSLEKLMAGAVKAGVRMIACTMSMDIMGIKPEELMDGVDFGGVASYLGAAEDAGVNLFI</sequence>
<dbReference type="PRINTS" id="PR00411">
    <property type="entry name" value="PNDRDTASEI"/>
</dbReference>
<dbReference type="Gene3D" id="3.50.50.60">
    <property type="entry name" value="FAD/NAD(P)-binding domain"/>
    <property type="match status" value="2"/>
</dbReference>
<evidence type="ECO:0000256" key="5">
    <source>
        <dbReference type="ARBA" id="ARBA00023002"/>
    </source>
</evidence>
<dbReference type="PANTHER" id="PTHR43429">
    <property type="entry name" value="PYRIDINE NUCLEOTIDE-DISULFIDE OXIDOREDUCTASE DOMAIN-CONTAINING"/>
    <property type="match status" value="1"/>
</dbReference>
<dbReference type="Proteomes" id="UP000637643">
    <property type="component" value="Unassembled WGS sequence"/>
</dbReference>
<keyword evidence="3" id="KW-0285">Flavoprotein</keyword>
<dbReference type="PANTHER" id="PTHR43429:SF1">
    <property type="entry name" value="NAD(P)H SULFUR OXIDOREDUCTASE (COA-DEPENDENT)"/>
    <property type="match status" value="1"/>
</dbReference>
<keyword evidence="4" id="KW-0274">FAD</keyword>
<comment type="cofactor">
    <cofactor evidence="1">
        <name>FAD</name>
        <dbReference type="ChEBI" id="CHEBI:57692"/>
    </cofactor>
</comment>
<protein>
    <submittedName>
        <fullName evidence="8">CoA-disulfide reductase</fullName>
    </submittedName>
</protein>
<reference evidence="8" key="1">
    <citation type="journal article" date="2014" name="Int. J. Syst. Evol. Microbiol.">
        <title>Complete genome sequence of Corynebacterium casei LMG S-19264T (=DSM 44701T), isolated from a smear-ripened cheese.</title>
        <authorList>
            <consortium name="US DOE Joint Genome Institute (JGI-PGF)"/>
            <person name="Walter F."/>
            <person name="Albersmeier A."/>
            <person name="Kalinowski J."/>
            <person name="Ruckert C."/>
        </authorList>
    </citation>
    <scope>NUCLEOTIDE SEQUENCE</scope>
    <source>
        <strain evidence="8">CGMCC 1.16134</strain>
    </source>
</reference>
<dbReference type="AlphaFoldDB" id="A0A917C4L4"/>
<dbReference type="Gene3D" id="3.40.250.10">
    <property type="entry name" value="Rhodanese-like domain"/>
    <property type="match status" value="1"/>
</dbReference>
<dbReference type="SMART" id="SM00450">
    <property type="entry name" value="RHOD"/>
    <property type="match status" value="1"/>
</dbReference>
<evidence type="ECO:0000256" key="3">
    <source>
        <dbReference type="ARBA" id="ARBA00022630"/>
    </source>
</evidence>
<name>A0A917C4L4_9BACL</name>
<dbReference type="InterPro" id="IPR023753">
    <property type="entry name" value="FAD/NAD-binding_dom"/>
</dbReference>